<sequence length="81" mass="8955">MGKSVTGETVQKFCQSRVMRTIAISSIAIRNLADNHSRIKEDEGPLSLSASPKNPARWTNVKTFHAYDRSSAESGLDIETF</sequence>
<comment type="caution">
    <text evidence="1">The sequence shown here is derived from an EMBL/GenBank/DDBJ whole genome shotgun (WGS) entry which is preliminary data.</text>
</comment>
<dbReference type="AlphaFoldDB" id="A0A4Y2ANK9"/>
<organism evidence="1 2">
    <name type="scientific">Araneus ventricosus</name>
    <name type="common">Orbweaver spider</name>
    <name type="synonym">Epeira ventricosa</name>
    <dbReference type="NCBI Taxonomy" id="182803"/>
    <lineage>
        <taxon>Eukaryota</taxon>
        <taxon>Metazoa</taxon>
        <taxon>Ecdysozoa</taxon>
        <taxon>Arthropoda</taxon>
        <taxon>Chelicerata</taxon>
        <taxon>Arachnida</taxon>
        <taxon>Araneae</taxon>
        <taxon>Araneomorphae</taxon>
        <taxon>Entelegynae</taxon>
        <taxon>Araneoidea</taxon>
        <taxon>Araneidae</taxon>
        <taxon>Araneus</taxon>
    </lineage>
</organism>
<accession>A0A4Y2ANK9</accession>
<protein>
    <submittedName>
        <fullName evidence="1">Uncharacterized protein</fullName>
    </submittedName>
</protein>
<dbReference type="Proteomes" id="UP000499080">
    <property type="component" value="Unassembled WGS sequence"/>
</dbReference>
<proteinExistence type="predicted"/>
<gene>
    <name evidence="1" type="ORF">AVEN_225270_1</name>
</gene>
<reference evidence="1 2" key="1">
    <citation type="journal article" date="2019" name="Sci. Rep.">
        <title>Orb-weaving spider Araneus ventricosus genome elucidates the spidroin gene catalogue.</title>
        <authorList>
            <person name="Kono N."/>
            <person name="Nakamura H."/>
            <person name="Ohtoshi R."/>
            <person name="Moran D.A.P."/>
            <person name="Shinohara A."/>
            <person name="Yoshida Y."/>
            <person name="Fujiwara M."/>
            <person name="Mori M."/>
            <person name="Tomita M."/>
            <person name="Arakawa K."/>
        </authorList>
    </citation>
    <scope>NUCLEOTIDE SEQUENCE [LARGE SCALE GENOMIC DNA]</scope>
</reference>
<evidence type="ECO:0000313" key="2">
    <source>
        <dbReference type="Proteomes" id="UP000499080"/>
    </source>
</evidence>
<keyword evidence="2" id="KW-1185">Reference proteome</keyword>
<evidence type="ECO:0000313" key="1">
    <source>
        <dbReference type="EMBL" id="GBL80584.1"/>
    </source>
</evidence>
<dbReference type="EMBL" id="BGPR01000022">
    <property type="protein sequence ID" value="GBL80584.1"/>
    <property type="molecule type" value="Genomic_DNA"/>
</dbReference>
<name>A0A4Y2ANK9_ARAVE</name>